<keyword evidence="3 5" id="KW-0697">Rotamase</keyword>
<feature type="non-terminal residue" evidence="8">
    <location>
        <position position="1"/>
    </location>
</feature>
<evidence type="ECO:0000256" key="2">
    <source>
        <dbReference type="ARBA" id="ARBA00013194"/>
    </source>
</evidence>
<dbReference type="EC" id="5.2.1.8" evidence="2 5"/>
<evidence type="ECO:0000313" key="8">
    <source>
        <dbReference type="EMBL" id="KAG8172478.1"/>
    </source>
</evidence>
<evidence type="ECO:0000313" key="9">
    <source>
        <dbReference type="Proteomes" id="UP000827092"/>
    </source>
</evidence>
<feature type="compositionally biased region" description="Polar residues" evidence="6">
    <location>
        <begin position="295"/>
        <end position="305"/>
    </location>
</feature>
<dbReference type="GO" id="GO:0005730">
    <property type="term" value="C:nucleolus"/>
    <property type="evidence" value="ECO:0007669"/>
    <property type="project" value="TreeGrafter"/>
</dbReference>
<dbReference type="SUPFAM" id="SSF54534">
    <property type="entry name" value="FKBP-like"/>
    <property type="match status" value="1"/>
</dbReference>
<dbReference type="InterPro" id="IPR046357">
    <property type="entry name" value="PPIase_dom_sf"/>
</dbReference>
<feature type="domain" description="PPIase FKBP-type" evidence="7">
    <location>
        <begin position="329"/>
        <end position="416"/>
    </location>
</feature>
<comment type="catalytic activity">
    <reaction evidence="1 5">
        <text>[protein]-peptidylproline (omega=180) = [protein]-peptidylproline (omega=0)</text>
        <dbReference type="Rhea" id="RHEA:16237"/>
        <dbReference type="Rhea" id="RHEA-COMP:10747"/>
        <dbReference type="Rhea" id="RHEA-COMP:10748"/>
        <dbReference type="ChEBI" id="CHEBI:83833"/>
        <dbReference type="ChEBI" id="CHEBI:83834"/>
        <dbReference type="EC" id="5.2.1.8"/>
    </reaction>
</comment>
<evidence type="ECO:0000259" key="7">
    <source>
        <dbReference type="PROSITE" id="PS50059"/>
    </source>
</evidence>
<feature type="compositionally biased region" description="Low complexity" evidence="6">
    <location>
        <begin position="38"/>
        <end position="51"/>
    </location>
</feature>
<feature type="compositionally biased region" description="Basic and acidic residues" evidence="6">
    <location>
        <begin position="234"/>
        <end position="252"/>
    </location>
</feature>
<dbReference type="Pfam" id="PF00254">
    <property type="entry name" value="FKBP_C"/>
    <property type="match status" value="1"/>
</dbReference>
<dbReference type="PANTHER" id="PTHR43811">
    <property type="entry name" value="FKBP-TYPE PEPTIDYL-PROLYL CIS-TRANS ISOMERASE FKPA"/>
    <property type="match status" value="1"/>
</dbReference>
<sequence length="416" mass="45299">AVNKSANKGGKADFTVSANVESSDEEASDETEKEKTTVKVSPAKASPSAAKGVLNTKAKLPKAIANEEESSEDDSMEDDIPKQKQSTSPVKKPQGKALTGKKSQEEESSSDEDLFDDEDFDEDDDEDEESEEEDEVPTMKRGHSAVESSDEESDEDSDESEDSKELKAGINYIKKQLQQKKLKSGASTPVQNNKGGKKSITNNGEPDLNSSIGRTPMPKKVKSQSNLPLDEFLAEMKQESKSPKKDSSKSEEANTSATKTPEKSSNDLNTSAQSESGKKKKNKKKAKQASENQNTPNKTPSKQQFSNKLAGGIEYEDIRPGNGLVAKKGKLVHVYYTGQLENNKVFDSVQQGQKPFSFKLASGQVIKGWDLGIEGMKVGGKRRLKVPPHMGYGNKRTGPIPPNSNLYFTVELKAIS</sequence>
<comment type="caution">
    <text evidence="8">The sequence shown here is derived from an EMBL/GenBank/DDBJ whole genome shotgun (WGS) entry which is preliminary data.</text>
</comment>
<dbReference type="AlphaFoldDB" id="A0AAV6TL99"/>
<feature type="compositionally biased region" description="Basic residues" evidence="6">
    <location>
        <begin position="278"/>
        <end position="287"/>
    </location>
</feature>
<dbReference type="Gene3D" id="3.10.50.40">
    <property type="match status" value="1"/>
</dbReference>
<feature type="region of interest" description="Disordered" evidence="6">
    <location>
        <begin position="1"/>
        <end position="305"/>
    </location>
</feature>
<proteinExistence type="predicted"/>
<dbReference type="PROSITE" id="PS50059">
    <property type="entry name" value="FKBP_PPIASE"/>
    <property type="match status" value="1"/>
</dbReference>
<feature type="compositionally biased region" description="Polar residues" evidence="6">
    <location>
        <begin position="185"/>
        <end position="213"/>
    </location>
</feature>
<dbReference type="EMBL" id="JAFNEN010002667">
    <property type="protein sequence ID" value="KAG8172478.1"/>
    <property type="molecule type" value="Genomic_DNA"/>
</dbReference>
<evidence type="ECO:0000256" key="5">
    <source>
        <dbReference type="PROSITE-ProRule" id="PRU00277"/>
    </source>
</evidence>
<evidence type="ECO:0000256" key="1">
    <source>
        <dbReference type="ARBA" id="ARBA00000971"/>
    </source>
</evidence>
<organism evidence="8 9">
    <name type="scientific">Oedothorax gibbosus</name>
    <dbReference type="NCBI Taxonomy" id="931172"/>
    <lineage>
        <taxon>Eukaryota</taxon>
        <taxon>Metazoa</taxon>
        <taxon>Ecdysozoa</taxon>
        <taxon>Arthropoda</taxon>
        <taxon>Chelicerata</taxon>
        <taxon>Arachnida</taxon>
        <taxon>Araneae</taxon>
        <taxon>Araneomorphae</taxon>
        <taxon>Entelegynae</taxon>
        <taxon>Araneoidea</taxon>
        <taxon>Linyphiidae</taxon>
        <taxon>Erigoninae</taxon>
        <taxon>Oedothorax</taxon>
    </lineage>
</organism>
<name>A0AAV6TL99_9ARAC</name>
<keyword evidence="4 5" id="KW-0413">Isomerase</keyword>
<gene>
    <name evidence="8" type="ORF">JTE90_010054</name>
</gene>
<feature type="compositionally biased region" description="Acidic residues" evidence="6">
    <location>
        <begin position="148"/>
        <end position="162"/>
    </location>
</feature>
<dbReference type="Proteomes" id="UP000827092">
    <property type="component" value="Unassembled WGS sequence"/>
</dbReference>
<evidence type="ECO:0000256" key="4">
    <source>
        <dbReference type="ARBA" id="ARBA00023235"/>
    </source>
</evidence>
<accession>A0AAV6TL99</accession>
<keyword evidence="9" id="KW-1185">Reference proteome</keyword>
<evidence type="ECO:0000256" key="3">
    <source>
        <dbReference type="ARBA" id="ARBA00023110"/>
    </source>
</evidence>
<dbReference type="InterPro" id="IPR001179">
    <property type="entry name" value="PPIase_FKBP_dom"/>
</dbReference>
<dbReference type="GO" id="GO:0003755">
    <property type="term" value="F:peptidyl-prolyl cis-trans isomerase activity"/>
    <property type="evidence" value="ECO:0007669"/>
    <property type="project" value="UniProtKB-KW"/>
</dbReference>
<dbReference type="FunFam" id="3.10.50.40:FF:000006">
    <property type="entry name" value="Peptidyl-prolyl cis-trans isomerase"/>
    <property type="match status" value="1"/>
</dbReference>
<reference evidence="8 9" key="1">
    <citation type="journal article" date="2022" name="Nat. Ecol. Evol.">
        <title>A masculinizing supergene underlies an exaggerated male reproductive morph in a spider.</title>
        <authorList>
            <person name="Hendrickx F."/>
            <person name="De Corte Z."/>
            <person name="Sonet G."/>
            <person name="Van Belleghem S.M."/>
            <person name="Kostlbacher S."/>
            <person name="Vangestel C."/>
        </authorList>
    </citation>
    <scope>NUCLEOTIDE SEQUENCE [LARGE SCALE GENOMIC DNA]</scope>
    <source>
        <strain evidence="8">W744_W776</strain>
    </source>
</reference>
<feature type="compositionally biased region" description="Acidic residues" evidence="6">
    <location>
        <begin position="66"/>
        <end position="78"/>
    </location>
</feature>
<dbReference type="GO" id="GO:0000785">
    <property type="term" value="C:chromatin"/>
    <property type="evidence" value="ECO:0007669"/>
    <property type="project" value="TreeGrafter"/>
</dbReference>
<feature type="compositionally biased region" description="Acidic residues" evidence="6">
    <location>
        <begin position="106"/>
        <end position="136"/>
    </location>
</feature>
<dbReference type="PANTHER" id="PTHR43811:SF19">
    <property type="entry name" value="39 KDA FK506-BINDING NUCLEAR PROTEIN"/>
    <property type="match status" value="1"/>
</dbReference>
<protein>
    <recommendedName>
        <fullName evidence="2 5">peptidylprolyl isomerase</fullName>
        <ecNumber evidence="2 5">5.2.1.8</ecNumber>
    </recommendedName>
</protein>
<evidence type="ECO:0000256" key="6">
    <source>
        <dbReference type="SAM" id="MobiDB-lite"/>
    </source>
</evidence>